<dbReference type="CDD" id="cd08234">
    <property type="entry name" value="threonine_DH_like"/>
    <property type="match status" value="1"/>
</dbReference>
<feature type="domain" description="Alcohol dehydrogenase-like N-terminal" evidence="4">
    <location>
        <begin position="23"/>
        <end position="132"/>
    </location>
</feature>
<dbReference type="InterPro" id="IPR050129">
    <property type="entry name" value="Zn_alcohol_dh"/>
</dbReference>
<dbReference type="Pfam" id="PF00107">
    <property type="entry name" value="ADH_zinc_N"/>
    <property type="match status" value="1"/>
</dbReference>
<dbReference type="Pfam" id="PF08240">
    <property type="entry name" value="ADH_N"/>
    <property type="match status" value="1"/>
</dbReference>
<dbReference type="GO" id="GO:0016491">
    <property type="term" value="F:oxidoreductase activity"/>
    <property type="evidence" value="ECO:0007669"/>
    <property type="project" value="UniProtKB-KW"/>
</dbReference>
<dbReference type="PANTHER" id="PTHR43401:SF2">
    <property type="entry name" value="L-THREONINE 3-DEHYDROGENASE"/>
    <property type="match status" value="1"/>
</dbReference>
<protein>
    <submittedName>
        <fullName evidence="5">Zinc-dependent alcohol dehydrogenase family protein</fullName>
    </submittedName>
</protein>
<sequence length="342" mass="36138">MRAVRYHGEGRLELEEIEDPRPGPEDVLLEPLAVGVCGTDTHIVSGHFVSRPPVVLGHEISARVLAVGSQVSGDLVGRLITVEPHLYCGRCTPCQVGQQHLCPHRRAPGVHINGGMAERLVVPATLAYPVPDGVSPEHAAMTEPIACCVHGMDRLAPQSGRPLAVFGSGPAGAIMIALARLAGASPIVAFDPQSSRRDLALRVGADVALDPSADNAATIRKLTDGDGFASVIDAVGSARVVEQAIQESARGGRILLFGVTDPAERASISPNDVYQRELSILGTALNPYTHRRAVGLLQRLPLAELTTTAFDLEHVPDALDAQRRGLADKVFIHPQTTTGGSR</sequence>
<gene>
    <name evidence="5" type="ORF">H9815_05915</name>
</gene>
<organism evidence="5 6">
    <name type="scientific">Candidatus Ruania gallistercoris</name>
    <dbReference type="NCBI Taxonomy" id="2838746"/>
    <lineage>
        <taxon>Bacteria</taxon>
        <taxon>Bacillati</taxon>
        <taxon>Actinomycetota</taxon>
        <taxon>Actinomycetes</taxon>
        <taxon>Micrococcales</taxon>
        <taxon>Ruaniaceae</taxon>
        <taxon>Ruania</taxon>
    </lineage>
</organism>
<evidence type="ECO:0000259" key="4">
    <source>
        <dbReference type="Pfam" id="PF08240"/>
    </source>
</evidence>
<dbReference type="SUPFAM" id="SSF51735">
    <property type="entry name" value="NAD(P)-binding Rossmann-fold domains"/>
    <property type="match status" value="1"/>
</dbReference>
<reference evidence="5" key="1">
    <citation type="journal article" date="2021" name="PeerJ">
        <title>Extensive microbial diversity within the chicken gut microbiome revealed by metagenomics and culture.</title>
        <authorList>
            <person name="Gilroy R."/>
            <person name="Ravi A."/>
            <person name="Getino M."/>
            <person name="Pursley I."/>
            <person name="Horton D.L."/>
            <person name="Alikhan N.F."/>
            <person name="Baker D."/>
            <person name="Gharbi K."/>
            <person name="Hall N."/>
            <person name="Watson M."/>
            <person name="Adriaenssens E.M."/>
            <person name="Foster-Nyarko E."/>
            <person name="Jarju S."/>
            <person name="Secka A."/>
            <person name="Antonio M."/>
            <person name="Oren A."/>
            <person name="Chaudhuri R.R."/>
            <person name="La Ragione R."/>
            <person name="Hildebrand F."/>
            <person name="Pallen M.J."/>
        </authorList>
    </citation>
    <scope>NUCLEOTIDE SEQUENCE</scope>
    <source>
        <strain evidence="5">ChiGjej4B4-7305</strain>
    </source>
</reference>
<dbReference type="InterPro" id="IPR011032">
    <property type="entry name" value="GroES-like_sf"/>
</dbReference>
<evidence type="ECO:0000313" key="5">
    <source>
        <dbReference type="EMBL" id="HIZ35294.1"/>
    </source>
</evidence>
<reference evidence="5" key="2">
    <citation type="submission" date="2021-04" db="EMBL/GenBank/DDBJ databases">
        <authorList>
            <person name="Gilroy R."/>
        </authorList>
    </citation>
    <scope>NUCLEOTIDE SEQUENCE</scope>
    <source>
        <strain evidence="5">ChiGjej4B4-7305</strain>
    </source>
</reference>
<dbReference type="Gene3D" id="3.90.180.10">
    <property type="entry name" value="Medium-chain alcohol dehydrogenases, catalytic domain"/>
    <property type="match status" value="1"/>
</dbReference>
<dbReference type="EMBL" id="DXBY01000096">
    <property type="protein sequence ID" value="HIZ35294.1"/>
    <property type="molecule type" value="Genomic_DNA"/>
</dbReference>
<accession>A0A9D2ECS4</accession>
<dbReference type="AlphaFoldDB" id="A0A9D2ECS4"/>
<comment type="cofactor">
    <cofactor evidence="1">
        <name>Zn(2+)</name>
        <dbReference type="ChEBI" id="CHEBI:29105"/>
    </cofactor>
</comment>
<dbReference type="InterPro" id="IPR013149">
    <property type="entry name" value="ADH-like_C"/>
</dbReference>
<comment type="caution">
    <text evidence="5">The sequence shown here is derived from an EMBL/GenBank/DDBJ whole genome shotgun (WGS) entry which is preliminary data.</text>
</comment>
<keyword evidence="2" id="KW-0560">Oxidoreductase</keyword>
<feature type="domain" description="Alcohol dehydrogenase-like C-terminal" evidence="3">
    <location>
        <begin position="172"/>
        <end position="287"/>
    </location>
</feature>
<dbReference type="Gene3D" id="3.40.50.720">
    <property type="entry name" value="NAD(P)-binding Rossmann-like Domain"/>
    <property type="match status" value="1"/>
</dbReference>
<dbReference type="SUPFAM" id="SSF50129">
    <property type="entry name" value="GroES-like"/>
    <property type="match status" value="1"/>
</dbReference>
<dbReference type="InterPro" id="IPR013154">
    <property type="entry name" value="ADH-like_N"/>
</dbReference>
<proteinExistence type="predicted"/>
<evidence type="ECO:0000313" key="6">
    <source>
        <dbReference type="Proteomes" id="UP000824037"/>
    </source>
</evidence>
<evidence type="ECO:0000259" key="3">
    <source>
        <dbReference type="Pfam" id="PF00107"/>
    </source>
</evidence>
<evidence type="ECO:0000256" key="1">
    <source>
        <dbReference type="ARBA" id="ARBA00001947"/>
    </source>
</evidence>
<dbReference type="PANTHER" id="PTHR43401">
    <property type="entry name" value="L-THREONINE 3-DEHYDROGENASE"/>
    <property type="match status" value="1"/>
</dbReference>
<dbReference type="Proteomes" id="UP000824037">
    <property type="component" value="Unassembled WGS sequence"/>
</dbReference>
<name>A0A9D2ECS4_9MICO</name>
<dbReference type="InterPro" id="IPR036291">
    <property type="entry name" value="NAD(P)-bd_dom_sf"/>
</dbReference>
<evidence type="ECO:0000256" key="2">
    <source>
        <dbReference type="ARBA" id="ARBA00023002"/>
    </source>
</evidence>